<dbReference type="RefSeq" id="WP_087735872.1">
    <property type="nucleotide sequence ID" value="NZ_CYGY02000035.1"/>
</dbReference>
<reference evidence="1" key="1">
    <citation type="submission" date="2016-12" db="EMBL/GenBank/DDBJ databases">
        <authorList>
            <person name="Moulin L."/>
        </authorList>
    </citation>
    <scope>NUCLEOTIDE SEQUENCE [LARGE SCALE GENOMIC DNA]</scope>
    <source>
        <strain evidence="1">STM 7183</strain>
    </source>
</reference>
<evidence type="ECO:0008006" key="3">
    <source>
        <dbReference type="Google" id="ProtNLM"/>
    </source>
</evidence>
<protein>
    <recommendedName>
        <fullName evidence="3">Tail fiber protein</fullName>
    </recommendedName>
</protein>
<evidence type="ECO:0000313" key="1">
    <source>
        <dbReference type="EMBL" id="SIT43653.1"/>
    </source>
</evidence>
<dbReference type="EMBL" id="CYGY02000035">
    <property type="protein sequence ID" value="SIT43653.1"/>
    <property type="molecule type" value="Genomic_DNA"/>
</dbReference>
<accession>A0A1N7S8G9</accession>
<name>A0A1N7S8G9_9BURK</name>
<comment type="caution">
    <text evidence="1">The sequence shown here is derived from an EMBL/GenBank/DDBJ whole genome shotgun (WGS) entry which is preliminary data.</text>
</comment>
<evidence type="ECO:0000313" key="2">
    <source>
        <dbReference type="Proteomes" id="UP000195569"/>
    </source>
</evidence>
<dbReference type="AlphaFoldDB" id="A0A1N7S8G9"/>
<gene>
    <name evidence="1" type="ORF">BN2476_350214</name>
</gene>
<keyword evidence="2" id="KW-1185">Reference proteome</keyword>
<organism evidence="1 2">
    <name type="scientific">Paraburkholderia piptadeniae</name>
    <dbReference type="NCBI Taxonomy" id="1701573"/>
    <lineage>
        <taxon>Bacteria</taxon>
        <taxon>Pseudomonadati</taxon>
        <taxon>Pseudomonadota</taxon>
        <taxon>Betaproteobacteria</taxon>
        <taxon>Burkholderiales</taxon>
        <taxon>Burkholderiaceae</taxon>
        <taxon>Paraburkholderia</taxon>
    </lineage>
</organism>
<dbReference type="OrthoDB" id="6481168at2"/>
<dbReference type="Proteomes" id="UP000195569">
    <property type="component" value="Unassembled WGS sequence"/>
</dbReference>
<sequence length="323" mass="33229">MFRIDDATAANSLPAPEAAGAEGYFTEGNPATGTPATNVRGSWLNMIQEELCAILAAAGIVRAKTTYNQVNAALQKMYSPVVGTVRNMVMNVSTASASATLTADQIVVATALNGQTFILSSVNKTINLAGTNGAGAMDTGSAPASGYVAVYLIYNPTTQTAALLGVNATSTVVSEIYSGSNMPSGYTASALVSVRATNGSSQFVPSSQRDRKVFFPGVSQTLVVAASYTSNTIAGFVPKNAKRISGYIGASVTTSGNTVTLNIASDALGTNQKQMSYGGGPTGLSTPYENLELLTAQTYYYQMTAGGGTFTAACPFAVSSYEF</sequence>
<proteinExistence type="predicted"/>